<evidence type="ECO:0000256" key="3">
    <source>
        <dbReference type="RuleBase" id="RU003616"/>
    </source>
</evidence>
<dbReference type="PANTHER" id="PTHR47062">
    <property type="match status" value="1"/>
</dbReference>
<reference evidence="7" key="1">
    <citation type="submission" date="2010-08" db="EMBL/GenBank/DDBJ databases">
        <title>Genome sequence of Parvularcula bermudensis HTCC2503.</title>
        <authorList>
            <person name="Kang D.-M."/>
            <person name="Oh H.-M."/>
            <person name="Cho J.-C."/>
        </authorList>
    </citation>
    <scope>NUCLEOTIDE SEQUENCE [LARGE SCALE GENOMIC DNA]</scope>
    <source>
        <strain evidence="7">ATCC BAA-594 / HTCC2503 / KCTC 12087</strain>
    </source>
</reference>
<evidence type="ECO:0000313" key="7">
    <source>
        <dbReference type="Proteomes" id="UP000001302"/>
    </source>
</evidence>
<dbReference type="STRING" id="314260.PB2503_10879"/>
<protein>
    <submittedName>
        <fullName evidence="6">Molecular chaperone (Small heat shock protein)</fullName>
    </submittedName>
</protein>
<dbReference type="CDD" id="cd06470">
    <property type="entry name" value="ACD_IbpA-B_like"/>
    <property type="match status" value="1"/>
</dbReference>
<feature type="compositionally biased region" description="Polar residues" evidence="4">
    <location>
        <begin position="139"/>
        <end position="155"/>
    </location>
</feature>
<dbReference type="RefSeq" id="WP_013301197.1">
    <property type="nucleotide sequence ID" value="NC_014414.1"/>
</dbReference>
<keyword evidence="7" id="KW-1185">Reference proteome</keyword>
<sequence length="155" mass="17357">MRSYDLTPFLRSTVGFDKLFNDLVDNATKLESGGYPPYNIVRTSETDYEITLAVAGFSQDDLEIEVVDRELRVSGRRDSDQDEDREYLHQGIAGRNFDRRFRLAEHLTVRGAQLENGLLTVLLALEIPEAKKPRKIEIGQTSGDQPAVLSASNAA</sequence>
<evidence type="ECO:0000256" key="2">
    <source>
        <dbReference type="PROSITE-ProRule" id="PRU00285"/>
    </source>
</evidence>
<dbReference type="InterPro" id="IPR037913">
    <property type="entry name" value="ACD_IbpA/B"/>
</dbReference>
<dbReference type="Gene3D" id="2.60.40.790">
    <property type="match status" value="1"/>
</dbReference>
<comment type="similarity">
    <text evidence="2 3">Belongs to the small heat shock protein (HSP20) family.</text>
</comment>
<dbReference type="OrthoDB" id="9810618at2"/>
<dbReference type="SUPFAM" id="SSF49764">
    <property type="entry name" value="HSP20-like chaperones"/>
    <property type="match status" value="1"/>
</dbReference>
<dbReference type="HOGENOM" id="CLU_046737_4_2_5"/>
<proteinExistence type="inferred from homology"/>
<dbReference type="InterPro" id="IPR002068">
    <property type="entry name" value="A-crystallin/Hsp20_dom"/>
</dbReference>
<keyword evidence="1 6" id="KW-0346">Stress response</keyword>
<dbReference type="PANTHER" id="PTHR47062:SF1">
    <property type="entry name" value="SMALL HEAT SHOCK PROTEIN IBPA"/>
    <property type="match status" value="1"/>
</dbReference>
<feature type="region of interest" description="Disordered" evidence="4">
    <location>
        <begin position="134"/>
        <end position="155"/>
    </location>
</feature>
<gene>
    <name evidence="6" type="ordered locus">PB2503_10879</name>
</gene>
<dbReference type="eggNOG" id="COG0071">
    <property type="taxonomic scope" value="Bacteria"/>
</dbReference>
<dbReference type="EMBL" id="CP002156">
    <property type="protein sequence ID" value="ADM10223.1"/>
    <property type="molecule type" value="Genomic_DNA"/>
</dbReference>
<evidence type="ECO:0000256" key="4">
    <source>
        <dbReference type="SAM" id="MobiDB-lite"/>
    </source>
</evidence>
<evidence type="ECO:0000256" key="1">
    <source>
        <dbReference type="ARBA" id="ARBA00023016"/>
    </source>
</evidence>
<dbReference type="InterPro" id="IPR008978">
    <property type="entry name" value="HSP20-like_chaperone"/>
</dbReference>
<dbReference type="PROSITE" id="PS01031">
    <property type="entry name" value="SHSP"/>
    <property type="match status" value="1"/>
</dbReference>
<evidence type="ECO:0000259" key="5">
    <source>
        <dbReference type="PROSITE" id="PS01031"/>
    </source>
</evidence>
<organism evidence="6 7">
    <name type="scientific">Parvularcula bermudensis (strain ATCC BAA-594 / HTCC2503 / KCTC 12087)</name>
    <dbReference type="NCBI Taxonomy" id="314260"/>
    <lineage>
        <taxon>Bacteria</taxon>
        <taxon>Pseudomonadati</taxon>
        <taxon>Pseudomonadota</taxon>
        <taxon>Alphaproteobacteria</taxon>
        <taxon>Parvularculales</taxon>
        <taxon>Parvularculaceae</taxon>
        <taxon>Parvularcula</taxon>
    </lineage>
</organism>
<name>E0THT0_PARBH</name>
<dbReference type="Pfam" id="PF00011">
    <property type="entry name" value="HSP20"/>
    <property type="match status" value="1"/>
</dbReference>
<dbReference type="KEGG" id="pbr:PB2503_10879"/>
<feature type="domain" description="SHSP" evidence="5">
    <location>
        <begin position="29"/>
        <end position="141"/>
    </location>
</feature>
<accession>E0THT0</accession>
<evidence type="ECO:0000313" key="6">
    <source>
        <dbReference type="EMBL" id="ADM10223.1"/>
    </source>
</evidence>
<dbReference type="AlphaFoldDB" id="E0THT0"/>
<reference evidence="6 7" key="2">
    <citation type="journal article" date="2011" name="J. Bacteriol.">
        <title>Complete genome sequence of strain HTCC2503T of Parvularcula bermudensis, the type species of the order "Parvularculales" in the class Alphaproteobacteria.</title>
        <authorList>
            <person name="Oh H.M."/>
            <person name="Kang I."/>
            <person name="Vergin K.L."/>
            <person name="Kang D."/>
            <person name="Rhee K.H."/>
            <person name="Giovannoni S.J."/>
            <person name="Cho J.C."/>
        </authorList>
    </citation>
    <scope>NUCLEOTIDE SEQUENCE [LARGE SCALE GENOMIC DNA]</scope>
    <source>
        <strain evidence="7">ATCC BAA-594 / HTCC2503 / KCTC 12087</strain>
    </source>
</reference>
<dbReference type="Proteomes" id="UP000001302">
    <property type="component" value="Chromosome"/>
</dbReference>